<dbReference type="InterPro" id="IPR040233">
    <property type="entry name" value="CCD97-like_C"/>
</dbReference>
<proteinExistence type="predicted"/>
<dbReference type="EMBL" id="AC183495">
    <property type="protein sequence ID" value="ABD65045.1"/>
    <property type="molecule type" value="Genomic_DNA"/>
</dbReference>
<feature type="compositionally biased region" description="Acidic residues" evidence="1">
    <location>
        <begin position="238"/>
        <end position="258"/>
    </location>
</feature>
<reference evidence="3" key="1">
    <citation type="submission" date="2006-03" db="EMBL/GenBank/DDBJ databases">
        <title>Comparative genomics of Brassica oleracea and Arabidopsis thaliana reveals gene loss, fragmentation and dispersal following polyploidy.</title>
        <authorList>
            <person name="Town C.D."/>
            <person name="Cheung F."/>
            <person name="Maiti R."/>
            <person name="Crabtree J."/>
            <person name="Haas B.J."/>
            <person name="Wortman J.R."/>
            <person name="Hine E.E."/>
            <person name="Althoff R."/>
            <person name="Arbogast T."/>
            <person name="Tallon L.J."/>
            <person name="Teresa U.T."/>
            <person name="Trick M."/>
            <person name="Bancroft I."/>
        </authorList>
    </citation>
    <scope>NUCLEOTIDE SEQUENCE</scope>
</reference>
<gene>
    <name evidence="3" type="ORF">26.t00106</name>
</gene>
<dbReference type="PANTHER" id="PTHR31840:SF1">
    <property type="entry name" value="COILED-COIL DOMAIN-CONTAINING PROTEIN 97"/>
    <property type="match status" value="1"/>
</dbReference>
<dbReference type="ExpressionAtlas" id="Q2A9K1">
    <property type="expression patterns" value="baseline"/>
</dbReference>
<protein>
    <recommendedName>
        <fullName evidence="2">CCD97-like C-terminal domain-containing protein</fullName>
    </recommendedName>
</protein>
<name>Q2A9K1_BRAOL</name>
<feature type="domain" description="CCD97-like C-terminal" evidence="2">
    <location>
        <begin position="149"/>
        <end position="370"/>
    </location>
</feature>
<accession>Q2A9K1</accession>
<sequence length="370" mass="42851">MGLIFRCQINTAEVFSRDQHVSAKIDTGYRFRYREATGEKKKMEGRVLKDAAAEEIAARLSSIDDLYFPRAVQSTAASSDQRKSILLDLLRRDPAVFLERYGTQLSVDELLAFDALKHDYEVDWHLKNLRKKISPTSEELKSRSVAVRNRRLAYLNKLVSEGQYFSEDAMRDREPYLHHEYVGKFQDSMSRNMARPGERWSETLMRRAEEAALVSRIREEQQRLGVAECDWVGNEKMEESEEESEQGVETEDEEEEEEKQTGASSSLAEVTCFLLCVLVYSIVVQNPLLHFSSFDYFQAGGTENKQGTVLPPEEMQEMMEQFTSIMQQKFLSGEDHEHLDYTKIDNDENLDDHWLREVGLDAEEKYFGDD</sequence>
<evidence type="ECO:0000259" key="2">
    <source>
        <dbReference type="Pfam" id="PF09747"/>
    </source>
</evidence>
<dbReference type="PANTHER" id="PTHR31840">
    <property type="entry name" value="COILED-COIL DOMAIN-CONTAINING PROTEIN 97"/>
    <property type="match status" value="1"/>
</dbReference>
<evidence type="ECO:0000313" key="3">
    <source>
        <dbReference type="EMBL" id="ABD65045.1"/>
    </source>
</evidence>
<dbReference type="InterPro" id="IPR018613">
    <property type="entry name" value="Ccdc97-like"/>
</dbReference>
<organism evidence="3">
    <name type="scientific">Brassica oleracea</name>
    <name type="common">Wild cabbage</name>
    <dbReference type="NCBI Taxonomy" id="3712"/>
    <lineage>
        <taxon>Eukaryota</taxon>
        <taxon>Viridiplantae</taxon>
        <taxon>Streptophyta</taxon>
        <taxon>Embryophyta</taxon>
        <taxon>Tracheophyta</taxon>
        <taxon>Spermatophyta</taxon>
        <taxon>Magnoliopsida</taxon>
        <taxon>eudicotyledons</taxon>
        <taxon>Gunneridae</taxon>
        <taxon>Pentapetalae</taxon>
        <taxon>rosids</taxon>
        <taxon>malvids</taxon>
        <taxon>Brassicales</taxon>
        <taxon>Brassicaceae</taxon>
        <taxon>Brassiceae</taxon>
        <taxon>Brassica</taxon>
    </lineage>
</organism>
<feature type="region of interest" description="Disordered" evidence="1">
    <location>
        <begin position="230"/>
        <end position="263"/>
    </location>
</feature>
<dbReference type="AlphaFoldDB" id="Q2A9K1"/>
<dbReference type="Pfam" id="PF09747">
    <property type="entry name" value="CCD97-like_C"/>
    <property type="match status" value="1"/>
</dbReference>
<evidence type="ECO:0000256" key="1">
    <source>
        <dbReference type="SAM" id="MobiDB-lite"/>
    </source>
</evidence>